<keyword evidence="1" id="KW-0812">Transmembrane</keyword>
<protein>
    <recommendedName>
        <fullName evidence="4">Altered inheritance of mitochondria protein 11</fullName>
    </recommendedName>
</protein>
<evidence type="ECO:0000256" key="1">
    <source>
        <dbReference type="SAM" id="Phobius"/>
    </source>
</evidence>
<evidence type="ECO:0000313" key="2">
    <source>
        <dbReference type="EMBL" id="KAK5111797.1"/>
    </source>
</evidence>
<dbReference type="Proteomes" id="UP001310890">
    <property type="component" value="Unassembled WGS sequence"/>
</dbReference>
<feature type="transmembrane region" description="Helical" evidence="1">
    <location>
        <begin position="44"/>
        <end position="64"/>
    </location>
</feature>
<keyword evidence="1" id="KW-0472">Membrane</keyword>
<comment type="caution">
    <text evidence="2">The sequence shown here is derived from an EMBL/GenBank/DDBJ whole genome shotgun (WGS) entry which is preliminary data.</text>
</comment>
<dbReference type="AlphaFoldDB" id="A0AAN7YR91"/>
<name>A0AAN7YR91_9PEZI</name>
<reference evidence="2" key="1">
    <citation type="submission" date="2023-08" db="EMBL/GenBank/DDBJ databases">
        <title>Black Yeasts Isolated from many extreme environments.</title>
        <authorList>
            <person name="Coleine C."/>
            <person name="Stajich J.E."/>
            <person name="Selbmann L."/>
        </authorList>
    </citation>
    <scope>NUCLEOTIDE SEQUENCE</scope>
    <source>
        <strain evidence="2">CCFEE 5401</strain>
    </source>
</reference>
<dbReference type="EMBL" id="JAVRRL010000036">
    <property type="protein sequence ID" value="KAK5111797.1"/>
    <property type="molecule type" value="Genomic_DNA"/>
</dbReference>
<organism evidence="2 3">
    <name type="scientific">Meristemomyces frigidus</name>
    <dbReference type="NCBI Taxonomy" id="1508187"/>
    <lineage>
        <taxon>Eukaryota</taxon>
        <taxon>Fungi</taxon>
        <taxon>Dikarya</taxon>
        <taxon>Ascomycota</taxon>
        <taxon>Pezizomycotina</taxon>
        <taxon>Dothideomycetes</taxon>
        <taxon>Dothideomycetidae</taxon>
        <taxon>Mycosphaerellales</taxon>
        <taxon>Teratosphaeriaceae</taxon>
        <taxon>Meristemomyces</taxon>
    </lineage>
</organism>
<evidence type="ECO:0008006" key="4">
    <source>
        <dbReference type="Google" id="ProtNLM"/>
    </source>
</evidence>
<sequence length="182" mass="19812">MSTDSLAMFRKSLGPDLAQLAEEHLQHDLRQSDRDALLSAASTVSTYATAGSLLGLTLSLYLAFRLRANRTAMFTAFKAREKPTSIKFANGREEPLPDVTPFLKPSRLGDVVTYSLLGVGGLFFGGETGLVAGSFRARGAIGADRESRERIETAFRKFRADALRRQADGLDKGEREGGIWGL</sequence>
<keyword evidence="1" id="KW-1133">Transmembrane helix</keyword>
<gene>
    <name evidence="2" type="ORF">LTR62_004717</name>
</gene>
<proteinExistence type="predicted"/>
<evidence type="ECO:0000313" key="3">
    <source>
        <dbReference type="Proteomes" id="UP001310890"/>
    </source>
</evidence>
<accession>A0AAN7YR91</accession>